<dbReference type="Proteomes" id="UP000249590">
    <property type="component" value="Unassembled WGS sequence"/>
</dbReference>
<evidence type="ECO:0000259" key="2">
    <source>
        <dbReference type="Pfam" id="PF02195"/>
    </source>
</evidence>
<dbReference type="Pfam" id="PF02195">
    <property type="entry name" value="ParB_N"/>
    <property type="match status" value="1"/>
</dbReference>
<evidence type="ECO:0000313" key="3">
    <source>
        <dbReference type="EMBL" id="RAH97254.1"/>
    </source>
</evidence>
<gene>
    <name evidence="3" type="ORF">DLJ53_29025</name>
</gene>
<feature type="compositionally biased region" description="Basic and acidic residues" evidence="1">
    <location>
        <begin position="42"/>
        <end position="58"/>
    </location>
</feature>
<name>A0A8B2NLL4_9HYPH</name>
<sequence>MRSGNKFGFGPLEEVTTTKRERSVGPMGAAVREAAESLQETTEAKIEQRRRNAEDAKSWRSAQVEGRVLVTLPLGDIETTDLPRDRLDLDAVAGSDEMEELKSSIRARGQKEPVAVYLDDAGRYQLKQGWRRLTALRQLFAETGDPSFEQIVARVEPGEAGAAANRVTRYIDMVEENVIREDLTFAEMAQVAIAAAADPMVDGDDAEAMVGRLYGSLHKMKRSYIRSFVFLLTELKGSLKWPKELSRNVGVDLARIVKAQPERLDGLQTALAACATPDEQGAAIAAILSSGESERSPRKAAPATRRDKVEFRVGAMRITARDGECRIVTDWDFTDVPRETLERAIQRFEDELGLAIPKSSAA</sequence>
<dbReference type="InterPro" id="IPR036086">
    <property type="entry name" value="ParB/Sulfiredoxin_sf"/>
</dbReference>
<feature type="region of interest" description="Disordered" evidence="1">
    <location>
        <begin position="1"/>
        <end position="58"/>
    </location>
</feature>
<feature type="domain" description="ParB-like N-terminal" evidence="2">
    <location>
        <begin position="77"/>
        <end position="140"/>
    </location>
</feature>
<dbReference type="InterPro" id="IPR003115">
    <property type="entry name" value="ParB_N"/>
</dbReference>
<dbReference type="InterPro" id="IPR037972">
    <property type="entry name" value="RepB_N"/>
</dbReference>
<evidence type="ECO:0000256" key="1">
    <source>
        <dbReference type="SAM" id="MobiDB-lite"/>
    </source>
</evidence>
<dbReference type="CDD" id="cd16405">
    <property type="entry name" value="RepB_like_N"/>
    <property type="match status" value="1"/>
</dbReference>
<reference evidence="3 4" key="1">
    <citation type="submission" date="2018-05" db="EMBL/GenBank/DDBJ databases">
        <title>Acuticoccus sediminis sp. nov., isolated from deep-sea sediment of Indian Ocean.</title>
        <authorList>
            <person name="Liu X."/>
            <person name="Lai Q."/>
            <person name="Du Y."/>
            <person name="Sun F."/>
            <person name="Zhang X."/>
            <person name="Wang S."/>
            <person name="Shao Z."/>
        </authorList>
    </citation>
    <scope>NUCLEOTIDE SEQUENCE [LARGE SCALE GENOMIC DNA]</scope>
    <source>
        <strain evidence="3 4">PTG4-2</strain>
    </source>
</reference>
<keyword evidence="4" id="KW-1185">Reference proteome</keyword>
<dbReference type="RefSeq" id="WP_111351750.1">
    <property type="nucleotide sequence ID" value="NZ_QHHQ01000009.1"/>
</dbReference>
<dbReference type="AlphaFoldDB" id="A0A8B2NLL4"/>
<dbReference type="EMBL" id="QHHQ01000009">
    <property type="protein sequence ID" value="RAH97254.1"/>
    <property type="molecule type" value="Genomic_DNA"/>
</dbReference>
<evidence type="ECO:0000313" key="4">
    <source>
        <dbReference type="Proteomes" id="UP000249590"/>
    </source>
</evidence>
<organism evidence="3 4">
    <name type="scientific">Acuticoccus sediminis</name>
    <dbReference type="NCBI Taxonomy" id="2184697"/>
    <lineage>
        <taxon>Bacteria</taxon>
        <taxon>Pseudomonadati</taxon>
        <taxon>Pseudomonadota</taxon>
        <taxon>Alphaproteobacteria</taxon>
        <taxon>Hyphomicrobiales</taxon>
        <taxon>Amorphaceae</taxon>
        <taxon>Acuticoccus</taxon>
    </lineage>
</organism>
<protein>
    <submittedName>
        <fullName evidence="3">Chromosome partitioning protein ParB</fullName>
    </submittedName>
</protein>
<proteinExistence type="predicted"/>
<dbReference type="OrthoDB" id="7656008at2"/>
<comment type="caution">
    <text evidence="3">The sequence shown here is derived from an EMBL/GenBank/DDBJ whole genome shotgun (WGS) entry which is preliminary data.</text>
</comment>
<dbReference type="SUPFAM" id="SSF110849">
    <property type="entry name" value="ParB/Sulfiredoxin"/>
    <property type="match status" value="1"/>
</dbReference>
<dbReference type="Gene3D" id="3.90.1530.30">
    <property type="match status" value="1"/>
</dbReference>
<accession>A0A8B2NLL4</accession>